<evidence type="ECO:0000256" key="11">
    <source>
        <dbReference type="ARBA" id="ARBA00029766"/>
    </source>
</evidence>
<dbReference type="EMBL" id="JSZA02000084">
    <property type="protein sequence ID" value="KHD05921.1"/>
    <property type="molecule type" value="Genomic_DNA"/>
</dbReference>
<dbReference type="CDD" id="cd00483">
    <property type="entry name" value="HPPK"/>
    <property type="match status" value="1"/>
</dbReference>
<evidence type="ECO:0000256" key="5">
    <source>
        <dbReference type="ARBA" id="ARBA00022679"/>
    </source>
</evidence>
<dbReference type="PROSITE" id="PS00794">
    <property type="entry name" value="HPPK"/>
    <property type="match status" value="1"/>
</dbReference>
<dbReference type="PANTHER" id="PTHR43071:SF1">
    <property type="entry name" value="2-AMINO-4-HYDROXY-6-HYDROXYMETHYLDIHYDROPTERIDINE PYROPHOSPHOKINASE"/>
    <property type="match status" value="1"/>
</dbReference>
<dbReference type="GO" id="GO:0046654">
    <property type="term" value="P:tetrahydrofolate biosynthetic process"/>
    <property type="evidence" value="ECO:0007669"/>
    <property type="project" value="UniProtKB-UniPathway"/>
</dbReference>
<evidence type="ECO:0000313" key="14">
    <source>
        <dbReference type="EMBL" id="KHD05921.1"/>
    </source>
</evidence>
<reference evidence="14 15" key="1">
    <citation type="journal article" date="2016" name="Front. Microbiol.">
        <title>Single-Cell (Meta-)Genomics of a Dimorphic Candidatus Thiomargarita nelsonii Reveals Genomic Plasticity.</title>
        <authorList>
            <person name="Flood B.E."/>
            <person name="Fliss P."/>
            <person name="Jones D.S."/>
            <person name="Dick G.J."/>
            <person name="Jain S."/>
            <person name="Kaster A.K."/>
            <person name="Winkel M."/>
            <person name="Mussmann M."/>
            <person name="Bailey J."/>
        </authorList>
    </citation>
    <scope>NUCLEOTIDE SEQUENCE [LARGE SCALE GENOMIC DNA]</scope>
    <source>
        <strain evidence="14">Hydrate Ridge</strain>
    </source>
</reference>
<dbReference type="GO" id="GO:0016301">
    <property type="term" value="F:kinase activity"/>
    <property type="evidence" value="ECO:0007669"/>
    <property type="project" value="UniProtKB-KW"/>
</dbReference>
<keyword evidence="9" id="KW-0289">Folate biosynthesis</keyword>
<keyword evidence="5" id="KW-0808">Transferase</keyword>
<evidence type="ECO:0000256" key="9">
    <source>
        <dbReference type="ARBA" id="ARBA00022909"/>
    </source>
</evidence>
<dbReference type="AlphaFoldDB" id="A0A0A6RPZ7"/>
<comment type="function">
    <text evidence="10">Catalyzes the transfer of pyrophosphate from adenosine triphosphate (ATP) to 6-hydroxymethyl-7,8-dihydropterin, an enzymatic step in folate biosynthesis pathway.</text>
</comment>
<dbReference type="NCBIfam" id="TIGR01498">
    <property type="entry name" value="folK"/>
    <property type="match status" value="1"/>
</dbReference>
<evidence type="ECO:0000256" key="10">
    <source>
        <dbReference type="ARBA" id="ARBA00029409"/>
    </source>
</evidence>
<sequence>MKTTVYVGLGSNLANPIYQVKKALRALEALPVTDLRAHSGLYRSKPLGPQNQPDYINAVAALRSELAPLILLDKLQAIENQQDRVRNAERWGPRTLDLDMLLYGNRQSQDARLILPHPGLFERAFVLYPLAECAPDLVLPDGQSVYDLMLRCPAQGLCRVD</sequence>
<dbReference type="InterPro" id="IPR000550">
    <property type="entry name" value="Hppk"/>
</dbReference>
<feature type="domain" description="7,8-dihydro-6-hydroxymethylpterin-pyrophosphokinase" evidence="13">
    <location>
        <begin position="90"/>
        <end position="101"/>
    </location>
</feature>
<keyword evidence="15" id="KW-1185">Reference proteome</keyword>
<protein>
    <recommendedName>
        <fullName evidence="4">2-amino-4-hydroxy-6-hydroxymethyldihydropteridine pyrophosphokinase</fullName>
        <ecNumber evidence="3">2.7.6.3</ecNumber>
    </recommendedName>
    <alternativeName>
        <fullName evidence="11">6-hydroxymethyl-7,8-dihydropterin pyrophosphokinase</fullName>
    </alternativeName>
    <alternativeName>
        <fullName evidence="12">7,8-dihydro-6-hydroxymethylpterin-pyrophosphokinase</fullName>
    </alternativeName>
</protein>
<evidence type="ECO:0000256" key="7">
    <source>
        <dbReference type="ARBA" id="ARBA00022777"/>
    </source>
</evidence>
<comment type="similarity">
    <text evidence="2">Belongs to the HPPK family.</text>
</comment>
<evidence type="ECO:0000313" key="15">
    <source>
        <dbReference type="Proteomes" id="UP000030428"/>
    </source>
</evidence>
<evidence type="ECO:0000256" key="1">
    <source>
        <dbReference type="ARBA" id="ARBA00005051"/>
    </source>
</evidence>
<dbReference type="GO" id="GO:0046656">
    <property type="term" value="P:folic acid biosynthetic process"/>
    <property type="evidence" value="ECO:0007669"/>
    <property type="project" value="UniProtKB-KW"/>
</dbReference>
<evidence type="ECO:0000256" key="12">
    <source>
        <dbReference type="ARBA" id="ARBA00033413"/>
    </source>
</evidence>
<evidence type="ECO:0000256" key="4">
    <source>
        <dbReference type="ARBA" id="ARBA00016218"/>
    </source>
</evidence>
<keyword evidence="7" id="KW-0418">Kinase</keyword>
<gene>
    <name evidence="14" type="ORF">PN36_19945</name>
</gene>
<organism evidence="14 15">
    <name type="scientific">Candidatus Thiomargarita nelsonii</name>
    <dbReference type="NCBI Taxonomy" id="1003181"/>
    <lineage>
        <taxon>Bacteria</taxon>
        <taxon>Pseudomonadati</taxon>
        <taxon>Pseudomonadota</taxon>
        <taxon>Gammaproteobacteria</taxon>
        <taxon>Thiotrichales</taxon>
        <taxon>Thiotrichaceae</taxon>
        <taxon>Thiomargarita</taxon>
    </lineage>
</organism>
<evidence type="ECO:0000256" key="2">
    <source>
        <dbReference type="ARBA" id="ARBA00005810"/>
    </source>
</evidence>
<evidence type="ECO:0000259" key="13">
    <source>
        <dbReference type="PROSITE" id="PS00794"/>
    </source>
</evidence>
<evidence type="ECO:0000256" key="3">
    <source>
        <dbReference type="ARBA" id="ARBA00013253"/>
    </source>
</evidence>
<dbReference type="EC" id="2.7.6.3" evidence="3"/>
<dbReference type="SUPFAM" id="SSF55083">
    <property type="entry name" value="6-hydroxymethyl-7,8-dihydropterin pyrophosphokinase, HPPK"/>
    <property type="match status" value="1"/>
</dbReference>
<dbReference type="Pfam" id="PF01288">
    <property type="entry name" value="HPPK"/>
    <property type="match status" value="1"/>
</dbReference>
<name>A0A0A6RPZ7_9GAMM</name>
<accession>A0A0A6RPZ7</accession>
<dbReference type="UniPathway" id="UPA00077">
    <property type="reaction ID" value="UER00155"/>
</dbReference>
<evidence type="ECO:0000256" key="8">
    <source>
        <dbReference type="ARBA" id="ARBA00022840"/>
    </source>
</evidence>
<comment type="caution">
    <text evidence="14">The sequence shown here is derived from an EMBL/GenBank/DDBJ whole genome shotgun (WGS) entry which is preliminary data.</text>
</comment>
<dbReference type="GO" id="GO:0005524">
    <property type="term" value="F:ATP binding"/>
    <property type="evidence" value="ECO:0007669"/>
    <property type="project" value="UniProtKB-KW"/>
</dbReference>
<evidence type="ECO:0000256" key="6">
    <source>
        <dbReference type="ARBA" id="ARBA00022741"/>
    </source>
</evidence>
<proteinExistence type="inferred from homology"/>
<keyword evidence="6" id="KW-0547">Nucleotide-binding</keyword>
<dbReference type="Gene3D" id="3.30.70.560">
    <property type="entry name" value="7,8-Dihydro-6-hydroxymethylpterin-pyrophosphokinase HPPK"/>
    <property type="match status" value="1"/>
</dbReference>
<keyword evidence="8" id="KW-0067">ATP-binding</keyword>
<comment type="pathway">
    <text evidence="1">Cofactor biosynthesis; tetrahydrofolate biosynthesis; 2-amino-4-hydroxy-6-hydroxymethyl-7,8-dihydropteridine diphosphate from 7,8-dihydroneopterin triphosphate: step 4/4.</text>
</comment>
<dbReference type="InterPro" id="IPR035907">
    <property type="entry name" value="Hppk_sf"/>
</dbReference>
<dbReference type="GO" id="GO:0003848">
    <property type="term" value="F:2-amino-4-hydroxy-6-hydroxymethyldihydropteridine diphosphokinase activity"/>
    <property type="evidence" value="ECO:0007669"/>
    <property type="project" value="UniProtKB-EC"/>
</dbReference>
<dbReference type="Proteomes" id="UP000030428">
    <property type="component" value="Unassembled WGS sequence"/>
</dbReference>
<dbReference type="PANTHER" id="PTHR43071">
    <property type="entry name" value="2-AMINO-4-HYDROXY-6-HYDROXYMETHYLDIHYDROPTERIDINE PYROPHOSPHOKINASE"/>
    <property type="match status" value="1"/>
</dbReference>